<feature type="region of interest" description="Disordered" evidence="1">
    <location>
        <begin position="107"/>
        <end position="153"/>
    </location>
</feature>
<gene>
    <name evidence="2" type="ORF">V6N11_057804</name>
</gene>
<keyword evidence="3" id="KW-1185">Reference proteome</keyword>
<name>A0ABR1ZTD3_9ROSI</name>
<reference evidence="2 3" key="1">
    <citation type="journal article" date="2024" name="G3 (Bethesda)">
        <title>Genome assembly of Hibiscus sabdariffa L. provides insights into metabolisms of medicinal natural products.</title>
        <authorList>
            <person name="Kim T."/>
        </authorList>
    </citation>
    <scope>NUCLEOTIDE SEQUENCE [LARGE SCALE GENOMIC DNA]</scope>
    <source>
        <strain evidence="2">TK-2024</strain>
        <tissue evidence="2">Old leaves</tissue>
    </source>
</reference>
<protein>
    <submittedName>
        <fullName evidence="2">Uncharacterized protein</fullName>
    </submittedName>
</protein>
<dbReference type="Proteomes" id="UP001396334">
    <property type="component" value="Unassembled WGS sequence"/>
</dbReference>
<sequence length="312" mass="35993">MALGFDGRKCPVGNNPLLPLNLFSNCKDFKFYEKKKSIVRHKTKKKKKKKKRVHLKSKNTLTGVTFFSSSSQESDNNYYSNHHGRDGWWWLNSNDETETLFYSRNLSSDSSESFTGRQHHRRRSDRKRCSNGRQRRHKNRSIDMGADNVDNKNEKNKVKESFAVVGFLKSSQTRHLASSSPLSTAKRPPITGNQSKKRVTPGHIPNQVNGLLTQYKPMESPASSIFKSLEGLEELYGSSSLERAELEETFLDPIITRESLECSESFDEIMRDESVSEFMSTDTNENNNLWKITVDHDIYKNLREFEVYHPAI</sequence>
<evidence type="ECO:0000313" key="3">
    <source>
        <dbReference type="Proteomes" id="UP001396334"/>
    </source>
</evidence>
<comment type="caution">
    <text evidence="2">The sequence shown here is derived from an EMBL/GenBank/DDBJ whole genome shotgun (WGS) entry which is preliminary data.</text>
</comment>
<accession>A0ABR1ZTD3</accession>
<feature type="region of interest" description="Disordered" evidence="1">
    <location>
        <begin position="175"/>
        <end position="204"/>
    </location>
</feature>
<dbReference type="EMBL" id="JBBPBN010000635">
    <property type="protein sequence ID" value="KAK8483615.1"/>
    <property type="molecule type" value="Genomic_DNA"/>
</dbReference>
<organism evidence="2 3">
    <name type="scientific">Hibiscus sabdariffa</name>
    <name type="common">roselle</name>
    <dbReference type="NCBI Taxonomy" id="183260"/>
    <lineage>
        <taxon>Eukaryota</taxon>
        <taxon>Viridiplantae</taxon>
        <taxon>Streptophyta</taxon>
        <taxon>Embryophyta</taxon>
        <taxon>Tracheophyta</taxon>
        <taxon>Spermatophyta</taxon>
        <taxon>Magnoliopsida</taxon>
        <taxon>eudicotyledons</taxon>
        <taxon>Gunneridae</taxon>
        <taxon>Pentapetalae</taxon>
        <taxon>rosids</taxon>
        <taxon>malvids</taxon>
        <taxon>Malvales</taxon>
        <taxon>Malvaceae</taxon>
        <taxon>Malvoideae</taxon>
        <taxon>Hibiscus</taxon>
    </lineage>
</organism>
<proteinExistence type="predicted"/>
<evidence type="ECO:0000256" key="1">
    <source>
        <dbReference type="SAM" id="MobiDB-lite"/>
    </source>
</evidence>
<evidence type="ECO:0000313" key="2">
    <source>
        <dbReference type="EMBL" id="KAK8483615.1"/>
    </source>
</evidence>
<feature type="compositionally biased region" description="Basic residues" evidence="1">
    <location>
        <begin position="117"/>
        <end position="139"/>
    </location>
</feature>